<evidence type="ECO:0000313" key="4">
    <source>
        <dbReference type="EMBL" id="KAF5529044.1"/>
    </source>
</evidence>
<protein>
    <submittedName>
        <fullName evidence="4">Polyketide synthase</fullName>
    </submittedName>
</protein>
<dbReference type="GO" id="GO:0044550">
    <property type="term" value="P:secondary metabolite biosynthetic process"/>
    <property type="evidence" value="ECO:0007669"/>
    <property type="project" value="TreeGrafter"/>
</dbReference>
<dbReference type="AlphaFoldDB" id="A0A8H5MHM5"/>
<dbReference type="InterPro" id="IPR016039">
    <property type="entry name" value="Thiolase-like"/>
</dbReference>
<evidence type="ECO:0000256" key="1">
    <source>
        <dbReference type="ARBA" id="ARBA00022450"/>
    </source>
</evidence>
<dbReference type="PANTHER" id="PTHR43775">
    <property type="entry name" value="FATTY ACID SYNTHASE"/>
    <property type="match status" value="1"/>
</dbReference>
<dbReference type="OrthoDB" id="329835at2759"/>
<dbReference type="InterPro" id="IPR014030">
    <property type="entry name" value="Ketoacyl_synth_N"/>
</dbReference>
<dbReference type="EMBL" id="JAAOAQ010001363">
    <property type="protein sequence ID" value="KAF5529044.1"/>
    <property type="molecule type" value="Genomic_DNA"/>
</dbReference>
<feature type="domain" description="Beta-ketoacyl synthase-like N-terminal" evidence="3">
    <location>
        <begin position="3"/>
        <end position="57"/>
    </location>
</feature>
<proteinExistence type="predicted"/>
<organism evidence="4 5">
    <name type="scientific">Fusarium phyllophilum</name>
    <dbReference type="NCBI Taxonomy" id="47803"/>
    <lineage>
        <taxon>Eukaryota</taxon>
        <taxon>Fungi</taxon>
        <taxon>Dikarya</taxon>
        <taxon>Ascomycota</taxon>
        <taxon>Pezizomycotina</taxon>
        <taxon>Sordariomycetes</taxon>
        <taxon>Hypocreomycetidae</taxon>
        <taxon>Hypocreales</taxon>
        <taxon>Nectriaceae</taxon>
        <taxon>Fusarium</taxon>
        <taxon>Fusarium fujikuroi species complex</taxon>
    </lineage>
</organism>
<sequence length="58" mass="6551">MEDDIAIVGIGLRFPGNASSPEELWKVLERGESQWSEFPKDRLNIDGYYHPSGDRQGS</sequence>
<dbReference type="InterPro" id="IPR050091">
    <property type="entry name" value="PKS_NRPS_Biosynth_Enz"/>
</dbReference>
<name>A0A8H5MHM5_9HYPO</name>
<gene>
    <name evidence="4" type="ORF">FPHYL_14278</name>
</gene>
<dbReference type="GO" id="GO:0004312">
    <property type="term" value="F:fatty acid synthase activity"/>
    <property type="evidence" value="ECO:0007669"/>
    <property type="project" value="TreeGrafter"/>
</dbReference>
<dbReference type="Gene3D" id="3.40.47.10">
    <property type="match status" value="1"/>
</dbReference>
<feature type="non-terminal residue" evidence="4">
    <location>
        <position position="58"/>
    </location>
</feature>
<comment type="caution">
    <text evidence="4">The sequence shown here is derived from an EMBL/GenBank/DDBJ whole genome shotgun (WGS) entry which is preliminary data.</text>
</comment>
<dbReference type="Proteomes" id="UP000582016">
    <property type="component" value="Unassembled WGS sequence"/>
</dbReference>
<keyword evidence="5" id="KW-1185">Reference proteome</keyword>
<dbReference type="PANTHER" id="PTHR43775:SF29">
    <property type="entry name" value="ASPERFURANONE POLYKETIDE SYNTHASE AFOG-RELATED"/>
    <property type="match status" value="1"/>
</dbReference>
<evidence type="ECO:0000256" key="2">
    <source>
        <dbReference type="ARBA" id="ARBA00022553"/>
    </source>
</evidence>
<accession>A0A8H5MHM5</accession>
<dbReference type="Pfam" id="PF00109">
    <property type="entry name" value="ketoacyl-synt"/>
    <property type="match status" value="1"/>
</dbReference>
<evidence type="ECO:0000259" key="3">
    <source>
        <dbReference type="Pfam" id="PF00109"/>
    </source>
</evidence>
<evidence type="ECO:0000313" key="5">
    <source>
        <dbReference type="Proteomes" id="UP000582016"/>
    </source>
</evidence>
<keyword evidence="2" id="KW-0597">Phosphoprotein</keyword>
<reference evidence="4 5" key="1">
    <citation type="submission" date="2020-05" db="EMBL/GenBank/DDBJ databases">
        <title>Identification and distribution of gene clusters putatively required for synthesis of sphingolipid metabolism inhibitors in phylogenetically diverse species of the filamentous fungus Fusarium.</title>
        <authorList>
            <person name="Kim H.-S."/>
            <person name="Busman M."/>
            <person name="Brown D.W."/>
            <person name="Divon H."/>
            <person name="Uhlig S."/>
            <person name="Proctor R.H."/>
        </authorList>
    </citation>
    <scope>NUCLEOTIDE SEQUENCE [LARGE SCALE GENOMIC DNA]</scope>
    <source>
        <strain evidence="4 5">NRRL 13617</strain>
    </source>
</reference>
<dbReference type="GO" id="GO:0006633">
    <property type="term" value="P:fatty acid biosynthetic process"/>
    <property type="evidence" value="ECO:0007669"/>
    <property type="project" value="TreeGrafter"/>
</dbReference>
<dbReference type="SUPFAM" id="SSF53901">
    <property type="entry name" value="Thiolase-like"/>
    <property type="match status" value="1"/>
</dbReference>
<keyword evidence="1" id="KW-0596">Phosphopantetheine</keyword>